<dbReference type="AlphaFoldDB" id="A0A450SXY6"/>
<evidence type="ECO:0000313" key="1">
    <source>
        <dbReference type="EMBL" id="VFJ58764.1"/>
    </source>
</evidence>
<reference evidence="1" key="1">
    <citation type="submission" date="2019-02" db="EMBL/GenBank/DDBJ databases">
        <authorList>
            <person name="Gruber-Vodicka R. H."/>
            <person name="Seah K. B. B."/>
        </authorList>
    </citation>
    <scope>NUCLEOTIDE SEQUENCE</scope>
    <source>
        <strain evidence="1">BECK_BZ106</strain>
    </source>
</reference>
<gene>
    <name evidence="1" type="ORF">BECKFW1821B_GA0114236_104321</name>
</gene>
<accession>A0A450SXY6</accession>
<name>A0A450SXY6_9GAMM</name>
<dbReference type="EMBL" id="CAADFD010000043">
    <property type="protein sequence ID" value="VFJ58764.1"/>
    <property type="molecule type" value="Genomic_DNA"/>
</dbReference>
<organism evidence="1">
    <name type="scientific">Candidatus Kentrum sp. FW</name>
    <dbReference type="NCBI Taxonomy" id="2126338"/>
    <lineage>
        <taxon>Bacteria</taxon>
        <taxon>Pseudomonadati</taxon>
        <taxon>Pseudomonadota</taxon>
        <taxon>Gammaproteobacteria</taxon>
        <taxon>Candidatus Kentrum</taxon>
    </lineage>
</organism>
<protein>
    <submittedName>
        <fullName evidence="1">Uncharacterized protein</fullName>
    </submittedName>
</protein>
<sequence length="46" mass="5123">MILTNFPLPRHWIVDPQSAAVGNLPCNVLFISRSALQISQILTALY</sequence>
<proteinExistence type="predicted"/>